<dbReference type="CDD" id="cd16018">
    <property type="entry name" value="Enpp"/>
    <property type="match status" value="1"/>
</dbReference>
<evidence type="ECO:0008006" key="3">
    <source>
        <dbReference type="Google" id="ProtNLM"/>
    </source>
</evidence>
<organism evidence="1 2">
    <name type="scientific">Croceivirga radicis</name>
    <dbReference type="NCBI Taxonomy" id="1929488"/>
    <lineage>
        <taxon>Bacteria</taxon>
        <taxon>Pseudomonadati</taxon>
        <taxon>Bacteroidota</taxon>
        <taxon>Flavobacteriia</taxon>
        <taxon>Flavobacteriales</taxon>
        <taxon>Flavobacteriaceae</taxon>
        <taxon>Croceivirga</taxon>
    </lineage>
</organism>
<comment type="caution">
    <text evidence="1">The sequence shown here is derived from an EMBL/GenBank/DDBJ whole genome shotgun (WGS) entry which is preliminary data.</text>
</comment>
<reference evidence="1 2" key="1">
    <citation type="submission" date="2016-12" db="EMBL/GenBank/DDBJ databases">
        <authorList>
            <person name="Song W.-J."/>
            <person name="Kurnit D.M."/>
        </authorList>
    </citation>
    <scope>NUCLEOTIDE SEQUENCE [LARGE SCALE GENOMIC DNA]</scope>
    <source>
        <strain evidence="1 2">HSG9</strain>
    </source>
</reference>
<dbReference type="AlphaFoldDB" id="A0A1V6LQ67"/>
<dbReference type="EMBL" id="MTBC01000008">
    <property type="protein sequence ID" value="OQD42249.1"/>
    <property type="molecule type" value="Genomic_DNA"/>
</dbReference>
<dbReference type="Gene3D" id="3.40.720.10">
    <property type="entry name" value="Alkaline Phosphatase, subunit A"/>
    <property type="match status" value="1"/>
</dbReference>
<name>A0A1V6LQ67_9FLAO</name>
<dbReference type="PANTHER" id="PTHR10151:SF120">
    <property type="entry name" value="BIS(5'-ADENOSYL)-TRIPHOSPHATASE"/>
    <property type="match status" value="1"/>
</dbReference>
<dbReference type="Proteomes" id="UP000191680">
    <property type="component" value="Unassembled WGS sequence"/>
</dbReference>
<accession>A0A1V6LQ67</accession>
<dbReference type="SUPFAM" id="SSF53649">
    <property type="entry name" value="Alkaline phosphatase-like"/>
    <property type="match status" value="1"/>
</dbReference>
<dbReference type="PANTHER" id="PTHR10151">
    <property type="entry name" value="ECTONUCLEOTIDE PYROPHOSPHATASE/PHOSPHODIESTERASE"/>
    <property type="match status" value="1"/>
</dbReference>
<dbReference type="Pfam" id="PF01663">
    <property type="entry name" value="Phosphodiest"/>
    <property type="match status" value="1"/>
</dbReference>
<keyword evidence="2" id="KW-1185">Reference proteome</keyword>
<dbReference type="Gene3D" id="3.30.1360.180">
    <property type="match status" value="1"/>
</dbReference>
<dbReference type="GO" id="GO:0016787">
    <property type="term" value="F:hydrolase activity"/>
    <property type="evidence" value="ECO:0007669"/>
    <property type="project" value="UniProtKB-ARBA"/>
</dbReference>
<evidence type="ECO:0000313" key="2">
    <source>
        <dbReference type="Proteomes" id="UP000191680"/>
    </source>
</evidence>
<evidence type="ECO:0000313" key="1">
    <source>
        <dbReference type="EMBL" id="OQD42249.1"/>
    </source>
</evidence>
<gene>
    <name evidence="1" type="ORF">BUL40_12170</name>
</gene>
<sequence>MASNFIENTKNAQAKPYVIMVSLDGFRHDYAEKYKAANLLDMAKNGARAKMLLPSFPSKTFPNHYTLATGLYPSKHGIVANSFFDTKIKKRYSIGNRNAVEDGGWYGGVPLWNLAQLQGMVSASYFWVGSEANINGLHPKYYYKYDKKTPYEFRVKRVMEWLQLPEKDRPHMVTLYFSLVDTQGHKFGPESDEVSKAVAFVDKQIGALRKGIQQSGLPVYLIVTSDHGMTPVSKFINIHDFVSVDNENFLGGPVGMIYTDSEDQKNSLLNVLTKQSHFASYTKESVPDYLNFKNNPRIGDIVLIAEPPYTLINSAAKKEDLAKAEGTHGYDPYRYTDMGGIFYVEGPSIAKGTSVAEVENINVYPFVAHLLGLDILTPIDGNLEKLLPLLQSAD</sequence>
<dbReference type="InterPro" id="IPR017850">
    <property type="entry name" value="Alkaline_phosphatase_core_sf"/>
</dbReference>
<proteinExistence type="predicted"/>
<protein>
    <recommendedName>
        <fullName evidence="3">Alkaline phosphatase family protein</fullName>
    </recommendedName>
</protein>
<dbReference type="InterPro" id="IPR002591">
    <property type="entry name" value="Phosphodiest/P_Trfase"/>
</dbReference>